<dbReference type="InterPro" id="IPR051911">
    <property type="entry name" value="SDR_oxidoreductase"/>
</dbReference>
<dbReference type="PANTHER" id="PTHR43976:SF9">
    <property type="entry name" value="OXIDOREDUCTASE"/>
    <property type="match status" value="1"/>
</dbReference>
<organism evidence="2 3">
    <name type="scientific">Pontixanthobacter gangjinensis</name>
    <dbReference type="NCBI Taxonomy" id="1028742"/>
    <lineage>
        <taxon>Bacteria</taxon>
        <taxon>Pseudomonadati</taxon>
        <taxon>Pseudomonadota</taxon>
        <taxon>Alphaproteobacteria</taxon>
        <taxon>Sphingomonadales</taxon>
        <taxon>Erythrobacteraceae</taxon>
        <taxon>Pontixanthobacter</taxon>
    </lineage>
</organism>
<dbReference type="PRINTS" id="PR00081">
    <property type="entry name" value="GDHRDH"/>
</dbReference>
<gene>
    <name evidence="2" type="ORF">GRI36_09150</name>
</gene>
<evidence type="ECO:0000313" key="2">
    <source>
        <dbReference type="EMBL" id="MXO57051.1"/>
    </source>
</evidence>
<keyword evidence="3" id="KW-1185">Reference proteome</keyword>
<dbReference type="Proteomes" id="UP000468943">
    <property type="component" value="Unassembled WGS sequence"/>
</dbReference>
<dbReference type="AlphaFoldDB" id="A0A6I4SMC7"/>
<dbReference type="PRINTS" id="PR00080">
    <property type="entry name" value="SDRFAMILY"/>
</dbReference>
<dbReference type="InterPro" id="IPR002347">
    <property type="entry name" value="SDR_fam"/>
</dbReference>
<dbReference type="RefSeq" id="WP_160598182.1">
    <property type="nucleotide sequence ID" value="NZ_WTYS01000001.1"/>
</dbReference>
<dbReference type="Pfam" id="PF00106">
    <property type="entry name" value="adh_short"/>
    <property type="match status" value="1"/>
</dbReference>
<evidence type="ECO:0000313" key="3">
    <source>
        <dbReference type="Proteomes" id="UP000468943"/>
    </source>
</evidence>
<reference evidence="2 3" key="1">
    <citation type="submission" date="2019-12" db="EMBL/GenBank/DDBJ databases">
        <title>Genomic-based taxomic classification of the family Erythrobacteraceae.</title>
        <authorList>
            <person name="Xu L."/>
        </authorList>
    </citation>
    <scope>NUCLEOTIDE SEQUENCE [LARGE SCALE GENOMIC DNA]</scope>
    <source>
        <strain evidence="2 3">JCM 17802</strain>
    </source>
</reference>
<accession>A0A6I4SMC7</accession>
<comment type="caution">
    <text evidence="2">The sequence shown here is derived from an EMBL/GenBank/DDBJ whole genome shotgun (WGS) entry which is preliminary data.</text>
</comment>
<dbReference type="PROSITE" id="PS51318">
    <property type="entry name" value="TAT"/>
    <property type="match status" value="1"/>
</dbReference>
<sequence>MTDIDRRTLLAGTAAVASIGAVMTGAAAKTMQHTPNLAGKSILITGCSSGFGRLAAEDFARKGAKVFATMRNLPRTAADELRKLAADEKLDLHVIEIDVTDDAQVSAGVAEAERIAGSAIDVLINNAGVSTAGPIEIQDMQATQLLFDTNVFGPQRLMRAVLPAMRAAKSGQIFNITSQLGRVMLPGFGQYSPTKFALEAISEQIAYELVQHNIDVTIIEPGGYPTAIWANANALTQQLLDRADAKHLDGYAAMVEQLRARGNNGGDTDPMDVPNAIAEIIAMPPGTRPLRKPVHPGPKPQLAINKVCAEVQVGWLGASPYGPWIKAVHNV</sequence>
<proteinExistence type="inferred from homology"/>
<dbReference type="EMBL" id="WTYS01000001">
    <property type="protein sequence ID" value="MXO57051.1"/>
    <property type="molecule type" value="Genomic_DNA"/>
</dbReference>
<dbReference type="InterPro" id="IPR036291">
    <property type="entry name" value="NAD(P)-bd_dom_sf"/>
</dbReference>
<name>A0A6I4SMC7_9SPHN</name>
<dbReference type="Gene3D" id="3.40.50.720">
    <property type="entry name" value="NAD(P)-binding Rossmann-like Domain"/>
    <property type="match status" value="1"/>
</dbReference>
<dbReference type="PANTHER" id="PTHR43976">
    <property type="entry name" value="SHORT CHAIN DEHYDROGENASE"/>
    <property type="match status" value="1"/>
</dbReference>
<dbReference type="CDD" id="cd05374">
    <property type="entry name" value="17beta-HSD-like_SDR_c"/>
    <property type="match status" value="1"/>
</dbReference>
<dbReference type="SUPFAM" id="SSF51735">
    <property type="entry name" value="NAD(P)-binding Rossmann-fold domains"/>
    <property type="match status" value="1"/>
</dbReference>
<protein>
    <submittedName>
        <fullName evidence="2">SDR family NAD(P)-dependent oxidoreductase</fullName>
    </submittedName>
</protein>
<comment type="similarity">
    <text evidence="1">Belongs to the short-chain dehydrogenases/reductases (SDR) family.</text>
</comment>
<dbReference type="InterPro" id="IPR006311">
    <property type="entry name" value="TAT_signal"/>
</dbReference>
<evidence type="ECO:0000256" key="1">
    <source>
        <dbReference type="RuleBase" id="RU000363"/>
    </source>
</evidence>
<dbReference type="OrthoDB" id="9793825at2"/>